<keyword evidence="1" id="KW-1133">Transmembrane helix</keyword>
<reference evidence="3" key="2">
    <citation type="submission" date="2015-07" db="EMBL/GenBank/DDBJ databases">
        <title>MeaNS - Measles Nucleotide Surveillance Program.</title>
        <authorList>
            <person name="Tran T."/>
            <person name="Druce J."/>
        </authorList>
    </citation>
    <scope>NUCLEOTIDE SEQUENCE</scope>
    <source>
        <strain evidence="3">DSM 9887</strain>
    </source>
</reference>
<comment type="caution">
    <text evidence="3">The sequence shown here is derived from an EMBL/GenBank/DDBJ whole genome shotgun (WGS) entry which is preliminary data.</text>
</comment>
<dbReference type="RefSeq" id="WP_049736460.1">
    <property type="nucleotide sequence ID" value="NZ_BJON01000024.1"/>
</dbReference>
<keyword evidence="1" id="KW-0812">Transmembrane</keyword>
<evidence type="ECO:0000313" key="5">
    <source>
        <dbReference type="Proteomes" id="UP000319578"/>
    </source>
</evidence>
<dbReference type="OrthoDB" id="2468380at2"/>
<dbReference type="EMBL" id="LGIQ01000001">
    <property type="protein sequence ID" value="KNB74836.1"/>
    <property type="molecule type" value="Genomic_DNA"/>
</dbReference>
<evidence type="ECO:0000313" key="3">
    <source>
        <dbReference type="EMBL" id="KNB74836.1"/>
    </source>
</evidence>
<keyword evidence="5" id="KW-1185">Reference proteome</keyword>
<feature type="transmembrane region" description="Helical" evidence="1">
    <location>
        <begin position="50"/>
        <end position="69"/>
    </location>
</feature>
<organism evidence="3 4">
    <name type="scientific">Brevibacillus reuszeri</name>
    <dbReference type="NCBI Taxonomy" id="54915"/>
    <lineage>
        <taxon>Bacteria</taxon>
        <taxon>Bacillati</taxon>
        <taxon>Bacillota</taxon>
        <taxon>Bacilli</taxon>
        <taxon>Bacillales</taxon>
        <taxon>Paenibacillaceae</taxon>
        <taxon>Brevibacillus</taxon>
    </lineage>
</organism>
<dbReference type="PATRIC" id="fig|54915.3.peg.110"/>
<keyword evidence="1" id="KW-0472">Membrane</keyword>
<proteinExistence type="predicted"/>
<evidence type="ECO:0000313" key="4">
    <source>
        <dbReference type="Proteomes" id="UP000036834"/>
    </source>
</evidence>
<dbReference type="AlphaFoldDB" id="A0A0K9Z1N0"/>
<feature type="transmembrane region" description="Helical" evidence="1">
    <location>
        <begin position="25"/>
        <end position="44"/>
    </location>
</feature>
<sequence>MNVQQKCAKCRSTKIDFTEMINRRLYVIIYVFVLLLLALIGISLQGTPVIYLFLGLAGAFVLFAVRLSLEKRKVIKCVCLDCGESWQTAPNVVTKK</sequence>
<dbReference type="EMBL" id="BJON01000024">
    <property type="protein sequence ID" value="GED71987.1"/>
    <property type="molecule type" value="Genomic_DNA"/>
</dbReference>
<protein>
    <submittedName>
        <fullName evidence="3">Uncharacterized protein</fullName>
    </submittedName>
</protein>
<dbReference type="Proteomes" id="UP000319578">
    <property type="component" value="Unassembled WGS sequence"/>
</dbReference>
<evidence type="ECO:0000256" key="1">
    <source>
        <dbReference type="SAM" id="Phobius"/>
    </source>
</evidence>
<dbReference type="STRING" id="54915.ADS79_00495"/>
<accession>A0A0K9Z1N0</accession>
<reference evidence="4" key="1">
    <citation type="submission" date="2015-07" db="EMBL/GenBank/DDBJ databases">
        <title>Genome sequencing project for genomic taxonomy and phylogenomics of Bacillus-like bacteria.</title>
        <authorList>
            <person name="Liu B."/>
            <person name="Wang J."/>
            <person name="Zhu Y."/>
            <person name="Liu G."/>
            <person name="Chen Q."/>
            <person name="Chen Z."/>
            <person name="Lan J."/>
            <person name="Che J."/>
            <person name="Ge C."/>
            <person name="Shi H."/>
            <person name="Pan Z."/>
            <person name="Liu X."/>
        </authorList>
    </citation>
    <scope>NUCLEOTIDE SEQUENCE [LARGE SCALE GENOMIC DNA]</scope>
    <source>
        <strain evidence="4">DSM 9887</strain>
    </source>
</reference>
<name>A0A0K9Z1N0_9BACL</name>
<reference evidence="2 5" key="3">
    <citation type="submission" date="2019-06" db="EMBL/GenBank/DDBJ databases">
        <title>Whole genome shotgun sequence of Brevibacillus reuszeri NBRC 15719.</title>
        <authorList>
            <person name="Hosoyama A."/>
            <person name="Uohara A."/>
            <person name="Ohji S."/>
            <person name="Ichikawa N."/>
        </authorList>
    </citation>
    <scope>NUCLEOTIDE SEQUENCE [LARGE SCALE GENOMIC DNA]</scope>
    <source>
        <strain evidence="2 5">NBRC 15719</strain>
    </source>
</reference>
<gene>
    <name evidence="3" type="ORF">ADS79_00495</name>
    <name evidence="2" type="ORF">BRE01_56890</name>
</gene>
<evidence type="ECO:0000313" key="2">
    <source>
        <dbReference type="EMBL" id="GED71987.1"/>
    </source>
</evidence>
<dbReference type="Proteomes" id="UP000036834">
    <property type="component" value="Unassembled WGS sequence"/>
</dbReference>